<dbReference type="GO" id="GO:0003950">
    <property type="term" value="F:NAD+ poly-ADP-ribosyltransferase activity"/>
    <property type="evidence" value="ECO:0007669"/>
    <property type="project" value="TreeGrafter"/>
</dbReference>
<feature type="compositionally biased region" description="Basic residues" evidence="4">
    <location>
        <begin position="10"/>
        <end position="37"/>
    </location>
</feature>
<accession>A0A7S2TP74</accession>
<feature type="domain" description="WGR" evidence="6">
    <location>
        <begin position="78"/>
        <end position="174"/>
    </location>
</feature>
<keyword evidence="1" id="KW-0328">Glycosyltransferase</keyword>
<dbReference type="InterPro" id="IPR004170">
    <property type="entry name" value="WWE_dom"/>
</dbReference>
<feature type="region of interest" description="Disordered" evidence="4">
    <location>
        <begin position="1"/>
        <end position="37"/>
    </location>
</feature>
<dbReference type="GO" id="GO:1990404">
    <property type="term" value="F:NAD+-protein mono-ADP-ribosyltransferase activity"/>
    <property type="evidence" value="ECO:0007669"/>
    <property type="project" value="TreeGrafter"/>
</dbReference>
<protein>
    <recommendedName>
        <fullName evidence="8">Poly [ADP-ribose] polymerase</fullName>
    </recommendedName>
</protein>
<organism evidence="7">
    <name type="scientific">Lotharella oceanica</name>
    <dbReference type="NCBI Taxonomy" id="641309"/>
    <lineage>
        <taxon>Eukaryota</taxon>
        <taxon>Sar</taxon>
        <taxon>Rhizaria</taxon>
        <taxon>Cercozoa</taxon>
        <taxon>Chlorarachniophyceae</taxon>
        <taxon>Lotharella</taxon>
    </lineage>
</organism>
<evidence type="ECO:0000256" key="2">
    <source>
        <dbReference type="ARBA" id="ARBA00022679"/>
    </source>
</evidence>
<dbReference type="PROSITE" id="PS51977">
    <property type="entry name" value="WGR"/>
    <property type="match status" value="1"/>
</dbReference>
<evidence type="ECO:0000256" key="3">
    <source>
        <dbReference type="ARBA" id="ARBA00023027"/>
    </source>
</evidence>
<dbReference type="GO" id="GO:0035861">
    <property type="term" value="C:site of double-strand break"/>
    <property type="evidence" value="ECO:0007669"/>
    <property type="project" value="TreeGrafter"/>
</dbReference>
<dbReference type="AlphaFoldDB" id="A0A7S2TP74"/>
<dbReference type="InterPro" id="IPR036930">
    <property type="entry name" value="WGR_dom_sf"/>
</dbReference>
<evidence type="ECO:0000313" key="7">
    <source>
        <dbReference type="EMBL" id="CAD9760151.1"/>
    </source>
</evidence>
<dbReference type="InterPro" id="IPR037197">
    <property type="entry name" value="WWE_dom_sf"/>
</dbReference>
<gene>
    <name evidence="7" type="ORF">LSP00402_LOCUS8018</name>
</gene>
<evidence type="ECO:0000259" key="6">
    <source>
        <dbReference type="PROSITE" id="PS51977"/>
    </source>
</evidence>
<reference evidence="7" key="1">
    <citation type="submission" date="2021-01" db="EMBL/GenBank/DDBJ databases">
        <authorList>
            <person name="Corre E."/>
            <person name="Pelletier E."/>
            <person name="Niang G."/>
            <person name="Scheremetjew M."/>
            <person name="Finn R."/>
            <person name="Kale V."/>
            <person name="Holt S."/>
            <person name="Cochrane G."/>
            <person name="Meng A."/>
            <person name="Brown T."/>
            <person name="Cohen L."/>
        </authorList>
    </citation>
    <scope>NUCLEOTIDE SEQUENCE</scope>
    <source>
        <strain evidence="7">CCMP622</strain>
    </source>
</reference>
<dbReference type="Pfam" id="PF02825">
    <property type="entry name" value="WWE"/>
    <property type="match status" value="1"/>
</dbReference>
<dbReference type="EMBL" id="HBHP01012922">
    <property type="protein sequence ID" value="CAD9760151.1"/>
    <property type="molecule type" value="Transcribed_RNA"/>
</dbReference>
<name>A0A7S2TP74_9EUKA</name>
<dbReference type="SUPFAM" id="SSF117839">
    <property type="entry name" value="WWE domain"/>
    <property type="match status" value="1"/>
</dbReference>
<feature type="domain" description="WWE" evidence="5">
    <location>
        <begin position="215"/>
        <end position="304"/>
    </location>
</feature>
<evidence type="ECO:0000259" key="5">
    <source>
        <dbReference type="PROSITE" id="PS50918"/>
    </source>
</evidence>
<dbReference type="PANTHER" id="PTHR10459:SF66">
    <property type="entry name" value="PROTEIN MONO-ADP-RIBOSYLTRANSFERASE PARP3"/>
    <property type="match status" value="1"/>
</dbReference>
<dbReference type="InterPro" id="IPR008893">
    <property type="entry name" value="WGR_domain"/>
</dbReference>
<dbReference type="GO" id="GO:0006302">
    <property type="term" value="P:double-strand break repair"/>
    <property type="evidence" value="ECO:0007669"/>
    <property type="project" value="TreeGrafter"/>
</dbReference>
<dbReference type="InterPro" id="IPR050800">
    <property type="entry name" value="ARTD/PARP"/>
</dbReference>
<sequence>MKVGCMQTARKTKRKAPAKKSRPSAKKTSVKKAVKKSKTAKVKAALKKGKTEAKSMYIEEVTPVEEDKVEDECPLKGQSKVYSDASGFFTATLQSASRLERQAKFYIIQLLKGKDAKFHVWTRWGRVGLSGVSKMMGPYDTDTKAKNAFAEKFKKKTGNTWDKRGSFTPKPGKYTLMGHDGADEAEEGAGDYDGMMARLRNHPNEGRELGAQADEMDGERVRSVRTHKWQYYVDDGVDGKSTNWYDYDLEASDVVDFAFKDWRRNPAVNVRAIKSGIYTYSVNFNKMEQTNIEHRNHTKRAIRRVVFKTLKRSGSFLGFE</sequence>
<dbReference type="GO" id="GO:0070212">
    <property type="term" value="P:protein poly-ADP-ribosylation"/>
    <property type="evidence" value="ECO:0007669"/>
    <property type="project" value="TreeGrafter"/>
</dbReference>
<evidence type="ECO:0000256" key="4">
    <source>
        <dbReference type="SAM" id="MobiDB-lite"/>
    </source>
</evidence>
<dbReference type="Pfam" id="PF05406">
    <property type="entry name" value="WGR"/>
    <property type="match status" value="1"/>
</dbReference>
<dbReference type="SUPFAM" id="SSF142921">
    <property type="entry name" value="WGR domain-like"/>
    <property type="match status" value="1"/>
</dbReference>
<proteinExistence type="predicted"/>
<dbReference type="GO" id="GO:0005730">
    <property type="term" value="C:nucleolus"/>
    <property type="evidence" value="ECO:0007669"/>
    <property type="project" value="TreeGrafter"/>
</dbReference>
<dbReference type="Gene3D" id="3.30.720.50">
    <property type="match status" value="1"/>
</dbReference>
<evidence type="ECO:0000256" key="1">
    <source>
        <dbReference type="ARBA" id="ARBA00022676"/>
    </source>
</evidence>
<dbReference type="PANTHER" id="PTHR10459">
    <property type="entry name" value="DNA LIGASE"/>
    <property type="match status" value="1"/>
</dbReference>
<keyword evidence="2" id="KW-0808">Transferase</keyword>
<dbReference type="SMART" id="SM00773">
    <property type="entry name" value="WGR"/>
    <property type="match status" value="1"/>
</dbReference>
<evidence type="ECO:0008006" key="8">
    <source>
        <dbReference type="Google" id="ProtNLM"/>
    </source>
</evidence>
<dbReference type="PROSITE" id="PS50918">
    <property type="entry name" value="WWE"/>
    <property type="match status" value="1"/>
</dbReference>
<keyword evidence="3" id="KW-0520">NAD</keyword>